<accession>B9G8E7</accession>
<dbReference type="InterPro" id="IPR008974">
    <property type="entry name" value="TRAF-like"/>
</dbReference>
<feature type="region of interest" description="Disordered" evidence="1">
    <location>
        <begin position="1"/>
        <end position="34"/>
    </location>
</feature>
<reference evidence="3" key="2">
    <citation type="submission" date="2008-12" db="EMBL/GenBank/DDBJ databases">
        <title>Improved gene annotation of the rice (Oryza sativa) genomes.</title>
        <authorList>
            <person name="Wang J."/>
            <person name="Li R."/>
            <person name="Fan W."/>
            <person name="Huang Q."/>
            <person name="Zhang J."/>
            <person name="Zhou Y."/>
            <person name="Hu Y."/>
            <person name="Zi S."/>
            <person name="Li J."/>
            <person name="Ni P."/>
            <person name="Zheng H."/>
            <person name="Zhang Y."/>
            <person name="Zhao M."/>
            <person name="Hao Q."/>
            <person name="McDermott J."/>
            <person name="Samudrala R."/>
            <person name="Kristiansen K."/>
            <person name="Wong G.K.-S."/>
        </authorList>
    </citation>
    <scope>NUCLEOTIDE SEQUENCE</scope>
</reference>
<reference evidence="3" key="1">
    <citation type="journal article" date="2005" name="PLoS Biol.">
        <title>The genomes of Oryza sativa: a history of duplications.</title>
        <authorList>
            <person name="Yu J."/>
            <person name="Wang J."/>
            <person name="Lin W."/>
            <person name="Li S."/>
            <person name="Li H."/>
            <person name="Zhou J."/>
            <person name="Ni P."/>
            <person name="Dong W."/>
            <person name="Hu S."/>
            <person name="Zeng C."/>
            <person name="Zhang J."/>
            <person name="Zhang Y."/>
            <person name="Li R."/>
            <person name="Xu Z."/>
            <person name="Li S."/>
            <person name="Li X."/>
            <person name="Zheng H."/>
            <person name="Cong L."/>
            <person name="Lin L."/>
            <person name="Yin J."/>
            <person name="Geng J."/>
            <person name="Li G."/>
            <person name="Shi J."/>
            <person name="Liu J."/>
            <person name="Lv H."/>
            <person name="Li J."/>
            <person name="Wang J."/>
            <person name="Deng Y."/>
            <person name="Ran L."/>
            <person name="Shi X."/>
            <person name="Wang X."/>
            <person name="Wu Q."/>
            <person name="Li C."/>
            <person name="Ren X."/>
            <person name="Wang J."/>
            <person name="Wang X."/>
            <person name="Li D."/>
            <person name="Liu D."/>
            <person name="Zhang X."/>
            <person name="Ji Z."/>
            <person name="Zhao W."/>
            <person name="Sun Y."/>
            <person name="Zhang Z."/>
            <person name="Bao J."/>
            <person name="Han Y."/>
            <person name="Dong L."/>
            <person name="Ji J."/>
            <person name="Chen P."/>
            <person name="Wu S."/>
            <person name="Liu J."/>
            <person name="Xiao Y."/>
            <person name="Bu D."/>
            <person name="Tan J."/>
            <person name="Yang L."/>
            <person name="Ye C."/>
            <person name="Zhang J."/>
            <person name="Xu J."/>
            <person name="Zhou Y."/>
            <person name="Yu Y."/>
            <person name="Zhang B."/>
            <person name="Zhuang S."/>
            <person name="Wei H."/>
            <person name="Liu B."/>
            <person name="Lei M."/>
            <person name="Yu H."/>
            <person name="Li Y."/>
            <person name="Xu H."/>
            <person name="Wei S."/>
            <person name="He X."/>
            <person name="Fang L."/>
            <person name="Zhang Z."/>
            <person name="Zhang Y."/>
            <person name="Huang X."/>
            <person name="Su Z."/>
            <person name="Tong W."/>
            <person name="Li J."/>
            <person name="Tong Z."/>
            <person name="Li S."/>
            <person name="Ye J."/>
            <person name="Wang L."/>
            <person name="Fang L."/>
            <person name="Lei T."/>
            <person name="Chen C."/>
            <person name="Chen H."/>
            <person name="Xu Z."/>
            <person name="Li H."/>
            <person name="Huang H."/>
            <person name="Zhang F."/>
            <person name="Xu H."/>
            <person name="Li N."/>
            <person name="Zhao C."/>
            <person name="Li S."/>
            <person name="Dong L."/>
            <person name="Huang Y."/>
            <person name="Li L."/>
            <person name="Xi Y."/>
            <person name="Qi Q."/>
            <person name="Li W."/>
            <person name="Zhang B."/>
            <person name="Hu W."/>
            <person name="Zhang Y."/>
            <person name="Tian X."/>
            <person name="Jiao Y."/>
            <person name="Liang X."/>
            <person name="Jin J."/>
            <person name="Gao L."/>
            <person name="Zheng W."/>
            <person name="Hao B."/>
            <person name="Liu S."/>
            <person name="Wang W."/>
            <person name="Yuan L."/>
            <person name="Cao M."/>
            <person name="McDermott J."/>
            <person name="Samudrala R."/>
            <person name="Wang J."/>
            <person name="Wong G.K."/>
            <person name="Yang H."/>
        </authorList>
    </citation>
    <scope>NUCLEOTIDE SEQUENCE [LARGE SCALE GENOMIC DNA]</scope>
</reference>
<feature type="domain" description="MATH" evidence="2">
    <location>
        <begin position="148"/>
        <end position="285"/>
    </location>
</feature>
<name>B9G8E7_ORYSJ</name>
<feature type="compositionally biased region" description="Basic and acidic residues" evidence="1">
    <location>
        <begin position="57"/>
        <end position="68"/>
    </location>
</feature>
<feature type="region of interest" description="Disordered" evidence="1">
    <location>
        <begin position="57"/>
        <end position="87"/>
    </location>
</feature>
<feature type="compositionally biased region" description="Polar residues" evidence="1">
    <location>
        <begin position="22"/>
        <end position="34"/>
    </location>
</feature>
<dbReference type="AlphaFoldDB" id="B9G8E7"/>
<protein>
    <recommendedName>
        <fullName evidence="2">MATH domain-containing protein</fullName>
    </recommendedName>
</protein>
<dbReference type="GO" id="GO:0016567">
    <property type="term" value="P:protein ubiquitination"/>
    <property type="evidence" value="ECO:0007669"/>
    <property type="project" value="InterPro"/>
</dbReference>
<dbReference type="InterPro" id="IPR045005">
    <property type="entry name" value="BPM1-6"/>
</dbReference>
<dbReference type="InterPro" id="IPR002083">
    <property type="entry name" value="MATH/TRAF_dom"/>
</dbReference>
<sequence>MADTATPDRRPTPPRDHDKGSRPQSSPHASRSQGNQLGLIGDCCCCNLYSGDVVGCEDPRVPRTRSGDGDGGEPAPKCGDGEGDGRFPSMRVRDGVVKPGGCSPVAISCLPAKLVSQSGGGGGTAGAYACDAGRIVRTASAIVSRPSTTSHVLRVDGYSHLVGVLQPGEHVDSCVFDAGGHSWRLQLYPNGSNDQTHRSHIGVFLQLAAAAGHPSDGDGRVRARPRFSLVDSAGDKPAAAPPSHDAGFHSFGHGDGWGFQSIISREELERSEYLRDDCFAIQCDVDVTTVRKCHDHPVFISQNFSENRVSDAT</sequence>
<evidence type="ECO:0000313" key="3">
    <source>
        <dbReference type="EMBL" id="EEE52412.1"/>
    </source>
</evidence>
<gene>
    <name evidence="3" type="ORF">OsJ_34521</name>
</gene>
<dbReference type="CDD" id="cd00121">
    <property type="entry name" value="MATH"/>
    <property type="match status" value="1"/>
</dbReference>
<evidence type="ECO:0000256" key="1">
    <source>
        <dbReference type="SAM" id="MobiDB-lite"/>
    </source>
</evidence>
<dbReference type="Pfam" id="PF22486">
    <property type="entry name" value="MATH_2"/>
    <property type="match status" value="1"/>
</dbReference>
<dbReference type="PANTHER" id="PTHR26379:SF187">
    <property type="entry name" value="OS07G0655300 PROTEIN"/>
    <property type="match status" value="1"/>
</dbReference>
<dbReference type="EMBL" id="CM000148">
    <property type="protein sequence ID" value="EEE52412.1"/>
    <property type="molecule type" value="Genomic_DNA"/>
</dbReference>
<dbReference type="Proteomes" id="UP000007752">
    <property type="component" value="Chromosome 11"/>
</dbReference>
<dbReference type="Gene3D" id="2.60.210.10">
    <property type="entry name" value="Apoptosis, Tumor Necrosis Factor Receptor Associated Protein 2, Chain A"/>
    <property type="match status" value="1"/>
</dbReference>
<dbReference type="SUPFAM" id="SSF49599">
    <property type="entry name" value="TRAF domain-like"/>
    <property type="match status" value="1"/>
</dbReference>
<feature type="compositionally biased region" description="Basic and acidic residues" evidence="1">
    <location>
        <begin position="1"/>
        <end position="21"/>
    </location>
</feature>
<dbReference type="PROSITE" id="PS50144">
    <property type="entry name" value="MATH"/>
    <property type="match status" value="1"/>
</dbReference>
<organism evidence="3">
    <name type="scientific">Oryza sativa subsp. japonica</name>
    <name type="common">Rice</name>
    <dbReference type="NCBI Taxonomy" id="39947"/>
    <lineage>
        <taxon>Eukaryota</taxon>
        <taxon>Viridiplantae</taxon>
        <taxon>Streptophyta</taxon>
        <taxon>Embryophyta</taxon>
        <taxon>Tracheophyta</taxon>
        <taxon>Spermatophyta</taxon>
        <taxon>Magnoliopsida</taxon>
        <taxon>Liliopsida</taxon>
        <taxon>Poales</taxon>
        <taxon>Poaceae</taxon>
        <taxon>BOP clade</taxon>
        <taxon>Oryzoideae</taxon>
        <taxon>Oryzeae</taxon>
        <taxon>Oryzinae</taxon>
        <taxon>Oryza</taxon>
        <taxon>Oryza sativa</taxon>
    </lineage>
</organism>
<evidence type="ECO:0000259" key="2">
    <source>
        <dbReference type="PROSITE" id="PS50144"/>
    </source>
</evidence>
<dbReference type="PANTHER" id="PTHR26379">
    <property type="entry name" value="BTB/POZ AND MATH DOMAIN-CONTAINING PROTEIN 1"/>
    <property type="match status" value="1"/>
</dbReference>
<proteinExistence type="predicted"/>